<reference evidence="1" key="1">
    <citation type="journal article" date="2010" name="Science">
        <title>Plasticity of animal genome architecture unmasked by rapid evolution of a pelagic tunicate.</title>
        <authorList>
            <person name="Denoeud F."/>
            <person name="Henriet S."/>
            <person name="Mungpakdee S."/>
            <person name="Aury J.M."/>
            <person name="Da Silva C."/>
            <person name="Brinkmann H."/>
            <person name="Mikhaleva J."/>
            <person name="Olsen L.C."/>
            <person name="Jubin C."/>
            <person name="Canestro C."/>
            <person name="Bouquet J.M."/>
            <person name="Danks G."/>
            <person name="Poulain J."/>
            <person name="Campsteijn C."/>
            <person name="Adamski M."/>
            <person name="Cross I."/>
            <person name="Yadetie F."/>
            <person name="Muffato M."/>
            <person name="Louis A."/>
            <person name="Butcher S."/>
            <person name="Tsagkogeorga G."/>
            <person name="Konrad A."/>
            <person name="Singh S."/>
            <person name="Jensen M.F."/>
            <person name="Cong E.H."/>
            <person name="Eikeseth-Otteraa H."/>
            <person name="Noel B."/>
            <person name="Anthouard V."/>
            <person name="Porcel B.M."/>
            <person name="Kachouri-Lafond R."/>
            <person name="Nishino A."/>
            <person name="Ugolini M."/>
            <person name="Chourrout P."/>
            <person name="Nishida H."/>
            <person name="Aasland R."/>
            <person name="Huzurbazar S."/>
            <person name="Westhof E."/>
            <person name="Delsuc F."/>
            <person name="Lehrach H."/>
            <person name="Reinhardt R."/>
            <person name="Weissenbach J."/>
            <person name="Roy S.W."/>
            <person name="Artiguenave F."/>
            <person name="Postlethwait J.H."/>
            <person name="Manak J.R."/>
            <person name="Thompson E.M."/>
            <person name="Jaillon O."/>
            <person name="Du Pasquier L."/>
            <person name="Boudinot P."/>
            <person name="Liberles D.A."/>
            <person name="Volff J.N."/>
            <person name="Philippe H."/>
            <person name="Lenhard B."/>
            <person name="Roest Crollius H."/>
            <person name="Wincker P."/>
            <person name="Chourrout D."/>
        </authorList>
    </citation>
    <scope>NUCLEOTIDE SEQUENCE [LARGE SCALE GENOMIC DNA]</scope>
</reference>
<dbReference type="EMBL" id="FN656267">
    <property type="protein sequence ID" value="CBY41094.1"/>
    <property type="molecule type" value="Genomic_DNA"/>
</dbReference>
<protein>
    <submittedName>
        <fullName evidence="1">Uncharacterized protein</fullName>
    </submittedName>
</protein>
<dbReference type="Proteomes" id="UP000011014">
    <property type="component" value="Unassembled WGS sequence"/>
</dbReference>
<accession>E4Z066</accession>
<organism evidence="1">
    <name type="scientific">Oikopleura dioica</name>
    <name type="common">Tunicate</name>
    <dbReference type="NCBI Taxonomy" id="34765"/>
    <lineage>
        <taxon>Eukaryota</taxon>
        <taxon>Metazoa</taxon>
        <taxon>Chordata</taxon>
        <taxon>Tunicata</taxon>
        <taxon>Appendicularia</taxon>
        <taxon>Copelata</taxon>
        <taxon>Oikopleuridae</taxon>
        <taxon>Oikopleura</taxon>
    </lineage>
</organism>
<name>E4Z066_OIKDI</name>
<proteinExistence type="predicted"/>
<feature type="non-terminal residue" evidence="1">
    <location>
        <position position="1"/>
    </location>
</feature>
<evidence type="ECO:0000313" key="1">
    <source>
        <dbReference type="EMBL" id="CBY41094.1"/>
    </source>
</evidence>
<sequence length="14" mass="1625">PMTKKLDGMKEFPC</sequence>
<gene>
    <name evidence="1" type="ORF">GSOID_T00023147001</name>
</gene>